<protein>
    <submittedName>
        <fullName evidence="1">Uncharacterized protein</fullName>
    </submittedName>
</protein>
<geneLocation type="plasmid" evidence="1 2">
    <name>unnamed1</name>
</geneLocation>
<dbReference type="Gene3D" id="3.40.50.1820">
    <property type="entry name" value="alpha/beta hydrolase"/>
    <property type="match status" value="1"/>
</dbReference>
<sequence length="292" mass="31991">MQASQVVGVHGIWQSKTSRRQLTDDWGKALRRGIKQFTDRGDHAPTLQMPHWTSLLAKGTDRLGPEDDLFGESAPMTSEEEEFIADSLREMVRPEDLAFAAEQPLATLGPPKLWSPRLTRMVMAYDRRFPGGGGQAFVRRVREVHYYLTKPTLAAQVRALIRDDFTPATAVVIGHSLGSVIAYDLFRREEVGTGRTPGSAVRTFVTCGSPLGVPTVRRLMGITDGEHLRLPDHIEWVNVYDPDDFITGGAGLSEVAPTLTDAAVDNGLGDPHSAVRYLRTEPVAHAVVGGRG</sequence>
<reference evidence="1" key="1">
    <citation type="submission" date="2022-10" db="EMBL/GenBank/DDBJ databases">
        <title>The complete genomes of actinobacterial strains from the NBC collection.</title>
        <authorList>
            <person name="Joergensen T.S."/>
            <person name="Alvarez Arevalo M."/>
            <person name="Sterndorff E.B."/>
            <person name="Faurdal D."/>
            <person name="Vuksanovic O."/>
            <person name="Mourched A.-S."/>
            <person name="Charusanti P."/>
            <person name="Shaw S."/>
            <person name="Blin K."/>
            <person name="Weber T."/>
        </authorList>
    </citation>
    <scope>NUCLEOTIDE SEQUENCE</scope>
    <source>
        <strain evidence="1">NBC_00283</strain>
        <plasmid evidence="1">unnamed1</plasmid>
    </source>
</reference>
<organism evidence="1 2">
    <name type="scientific">Streptomyces goshikiensis</name>
    <dbReference type="NCBI Taxonomy" id="1942"/>
    <lineage>
        <taxon>Bacteria</taxon>
        <taxon>Bacillati</taxon>
        <taxon>Actinomycetota</taxon>
        <taxon>Actinomycetes</taxon>
        <taxon>Kitasatosporales</taxon>
        <taxon>Streptomycetaceae</taxon>
        <taxon>Streptomyces</taxon>
    </lineage>
</organism>
<dbReference type="RefSeq" id="WP_328777673.1">
    <property type="nucleotide sequence ID" value="NZ_CP108058.1"/>
</dbReference>
<name>A0ABZ1RXV3_9ACTN</name>
<dbReference type="Proteomes" id="UP001432075">
    <property type="component" value="Plasmid unnamed1"/>
</dbReference>
<dbReference type="EMBL" id="CP108058">
    <property type="protein sequence ID" value="WUO51309.1"/>
    <property type="molecule type" value="Genomic_DNA"/>
</dbReference>
<keyword evidence="1" id="KW-0614">Plasmid</keyword>
<dbReference type="InterPro" id="IPR029058">
    <property type="entry name" value="AB_hydrolase_fold"/>
</dbReference>
<keyword evidence="2" id="KW-1185">Reference proteome</keyword>
<evidence type="ECO:0000313" key="2">
    <source>
        <dbReference type="Proteomes" id="UP001432075"/>
    </source>
</evidence>
<gene>
    <name evidence="1" type="ORF">OHU17_36195</name>
</gene>
<evidence type="ECO:0000313" key="1">
    <source>
        <dbReference type="EMBL" id="WUO51309.1"/>
    </source>
</evidence>
<dbReference type="SUPFAM" id="SSF53474">
    <property type="entry name" value="alpha/beta-Hydrolases"/>
    <property type="match status" value="1"/>
</dbReference>
<proteinExistence type="predicted"/>
<accession>A0ABZ1RXV3</accession>